<organism evidence="6 7">
    <name type="scientific">Roseibium suaedae</name>
    <dbReference type="NCBI Taxonomy" id="735517"/>
    <lineage>
        <taxon>Bacteria</taxon>
        <taxon>Pseudomonadati</taxon>
        <taxon>Pseudomonadota</taxon>
        <taxon>Alphaproteobacteria</taxon>
        <taxon>Hyphomicrobiales</taxon>
        <taxon>Stappiaceae</taxon>
        <taxon>Roseibium</taxon>
    </lineage>
</organism>
<feature type="transmembrane region" description="Helical" evidence="5">
    <location>
        <begin position="105"/>
        <end position="126"/>
    </location>
</feature>
<comment type="subcellular location">
    <subcellularLocation>
        <location evidence="1">Membrane</location>
        <topology evidence="1">Multi-pass membrane protein</topology>
    </subcellularLocation>
</comment>
<dbReference type="AlphaFoldDB" id="A0A1M7KHI8"/>
<dbReference type="SUPFAM" id="SSF158442">
    <property type="entry name" value="DsbB-like"/>
    <property type="match status" value="1"/>
</dbReference>
<evidence type="ECO:0000313" key="6">
    <source>
        <dbReference type="EMBL" id="SHM64345.1"/>
    </source>
</evidence>
<feature type="transmembrane region" description="Helical" evidence="5">
    <location>
        <begin position="39"/>
        <end position="58"/>
    </location>
</feature>
<keyword evidence="2 5" id="KW-0812">Transmembrane</keyword>
<gene>
    <name evidence="6" type="ORF">SAMN05444272_2830</name>
</gene>
<dbReference type="RefSeq" id="WP_073013976.1">
    <property type="nucleotide sequence ID" value="NZ_FRBW01000003.1"/>
</dbReference>
<evidence type="ECO:0000313" key="7">
    <source>
        <dbReference type="Proteomes" id="UP000186002"/>
    </source>
</evidence>
<dbReference type="STRING" id="735517.SAMN05444272_2830"/>
<keyword evidence="7" id="KW-1185">Reference proteome</keyword>
<dbReference type="Gene3D" id="1.20.1550.10">
    <property type="entry name" value="DsbB-like"/>
    <property type="match status" value="1"/>
</dbReference>
<feature type="transmembrane region" description="Helical" evidence="5">
    <location>
        <begin position="9"/>
        <end position="27"/>
    </location>
</feature>
<evidence type="ECO:0000256" key="1">
    <source>
        <dbReference type="ARBA" id="ARBA00004141"/>
    </source>
</evidence>
<dbReference type="InterPro" id="IPR023380">
    <property type="entry name" value="DsbB-like_sf"/>
</dbReference>
<feature type="transmembrane region" description="Helical" evidence="5">
    <location>
        <begin position="65"/>
        <end position="85"/>
    </location>
</feature>
<protein>
    <submittedName>
        <fullName evidence="6">Disulfide bond formation protein DsbB</fullName>
    </submittedName>
</protein>
<keyword evidence="3 5" id="KW-1133">Transmembrane helix</keyword>
<keyword evidence="4 5" id="KW-0472">Membrane</keyword>
<accession>A0A1M7KHI8</accession>
<dbReference type="EMBL" id="FRBW01000003">
    <property type="protein sequence ID" value="SHM64345.1"/>
    <property type="molecule type" value="Genomic_DNA"/>
</dbReference>
<evidence type="ECO:0000256" key="4">
    <source>
        <dbReference type="ARBA" id="ARBA00023136"/>
    </source>
</evidence>
<feature type="transmembrane region" description="Helical" evidence="5">
    <location>
        <begin position="138"/>
        <end position="158"/>
    </location>
</feature>
<name>A0A1M7KHI8_9HYPH</name>
<proteinExistence type="predicted"/>
<evidence type="ECO:0000256" key="5">
    <source>
        <dbReference type="SAM" id="Phobius"/>
    </source>
</evidence>
<dbReference type="GO" id="GO:0006457">
    <property type="term" value="P:protein folding"/>
    <property type="evidence" value="ECO:0007669"/>
    <property type="project" value="InterPro"/>
</dbReference>
<evidence type="ECO:0000256" key="2">
    <source>
        <dbReference type="ARBA" id="ARBA00022692"/>
    </source>
</evidence>
<evidence type="ECO:0000256" key="3">
    <source>
        <dbReference type="ARBA" id="ARBA00022989"/>
    </source>
</evidence>
<sequence length="181" mass="18988">MISRKLETLLNALGLFGIAAVLLFAFYDQVANKELPCPLCLLQRAGFLLLAIGPVLNVMRGPKPAHYGIAILAGLLGAGFAARQVLLHIEPGDAGYGAPFLGIHFYTWALVVFLGAIAACALMLMIRDAQTASEKPQVTGLGKAAVLSVILLAGLNAASTLLECGFDACPDNPVAYELLKP</sequence>
<dbReference type="Proteomes" id="UP000186002">
    <property type="component" value="Unassembled WGS sequence"/>
</dbReference>
<reference evidence="6 7" key="1">
    <citation type="submission" date="2016-11" db="EMBL/GenBank/DDBJ databases">
        <authorList>
            <person name="Jaros S."/>
            <person name="Januszkiewicz K."/>
            <person name="Wedrychowicz H."/>
        </authorList>
    </citation>
    <scope>NUCLEOTIDE SEQUENCE [LARGE SCALE GENOMIC DNA]</scope>
    <source>
        <strain evidence="6 7">DSM 22153</strain>
    </source>
</reference>
<dbReference type="GO" id="GO:0016020">
    <property type="term" value="C:membrane"/>
    <property type="evidence" value="ECO:0007669"/>
    <property type="project" value="UniProtKB-SubCell"/>
</dbReference>
<dbReference type="OrthoDB" id="3711263at2"/>
<dbReference type="InterPro" id="IPR003752">
    <property type="entry name" value="DiS_bond_form_DsbB/BdbC"/>
</dbReference>
<dbReference type="Pfam" id="PF02600">
    <property type="entry name" value="DsbB"/>
    <property type="match status" value="1"/>
</dbReference>
<dbReference type="GO" id="GO:0015035">
    <property type="term" value="F:protein-disulfide reductase activity"/>
    <property type="evidence" value="ECO:0007669"/>
    <property type="project" value="InterPro"/>
</dbReference>